<dbReference type="PROSITE" id="PS50005">
    <property type="entry name" value="TPR"/>
    <property type="match status" value="10"/>
</dbReference>
<organism evidence="5 6">
    <name type="scientific">Thioflexithrix psekupsensis</name>
    <dbReference type="NCBI Taxonomy" id="1570016"/>
    <lineage>
        <taxon>Bacteria</taxon>
        <taxon>Pseudomonadati</taxon>
        <taxon>Pseudomonadota</taxon>
        <taxon>Gammaproteobacteria</taxon>
        <taxon>Thiotrichales</taxon>
        <taxon>Thioflexithrix</taxon>
    </lineage>
</organism>
<feature type="repeat" description="TPR" evidence="3">
    <location>
        <begin position="128"/>
        <end position="161"/>
    </location>
</feature>
<dbReference type="Pfam" id="PF13424">
    <property type="entry name" value="TPR_12"/>
    <property type="match status" value="1"/>
</dbReference>
<feature type="repeat" description="TPR" evidence="3">
    <location>
        <begin position="94"/>
        <end position="127"/>
    </location>
</feature>
<keyword evidence="2 3" id="KW-0802">TPR repeat</keyword>
<dbReference type="SUPFAM" id="SSF48452">
    <property type="entry name" value="TPR-like"/>
    <property type="match status" value="1"/>
</dbReference>
<dbReference type="Gene3D" id="1.25.40.10">
    <property type="entry name" value="Tetratricopeptide repeat domain"/>
    <property type="match status" value="5"/>
</dbReference>
<keyword evidence="6" id="KW-1185">Reference proteome</keyword>
<keyword evidence="1" id="KW-0677">Repeat</keyword>
<feature type="repeat" description="TPR" evidence="3">
    <location>
        <begin position="230"/>
        <end position="263"/>
    </location>
</feature>
<feature type="repeat" description="TPR" evidence="3">
    <location>
        <begin position="196"/>
        <end position="229"/>
    </location>
</feature>
<feature type="repeat" description="TPR" evidence="3">
    <location>
        <begin position="162"/>
        <end position="195"/>
    </location>
</feature>
<evidence type="ECO:0000313" key="6">
    <source>
        <dbReference type="Proteomes" id="UP000194798"/>
    </source>
</evidence>
<evidence type="ECO:0000256" key="4">
    <source>
        <dbReference type="SAM" id="Coils"/>
    </source>
</evidence>
<dbReference type="Pfam" id="PF00515">
    <property type="entry name" value="TPR_1"/>
    <property type="match status" value="7"/>
</dbReference>
<dbReference type="RefSeq" id="WP_086489135.1">
    <property type="nucleotide sequence ID" value="NZ_MSLT01000023.1"/>
</dbReference>
<accession>A0A251X4Y3</accession>
<dbReference type="PROSITE" id="PS50293">
    <property type="entry name" value="TPR_REGION"/>
    <property type="match status" value="9"/>
</dbReference>
<dbReference type="OrthoDB" id="5603834at2"/>
<evidence type="ECO:0000313" key="5">
    <source>
        <dbReference type="EMBL" id="OUD12212.1"/>
    </source>
</evidence>
<dbReference type="InterPro" id="IPR019734">
    <property type="entry name" value="TPR_rpt"/>
</dbReference>
<dbReference type="PANTHER" id="PTHR44858:SF1">
    <property type="entry name" value="UDP-N-ACETYLGLUCOSAMINE--PEPTIDE N-ACETYLGLUCOSAMINYLTRANSFERASE SPINDLY-RELATED"/>
    <property type="match status" value="1"/>
</dbReference>
<sequence>MTKLSLEKQEELKKLDESIHHDPENAQGYNERAILYAENGKYDEAFADFNQAIELEPKKADYYNNRGFFYLKQKQYEKALADYNQAIALSPKKARYYNDRGNVYLEQKQYEKALADFNQAIALNPKEIGYYHNRGLVHAKQKQYEEALADYNQAIALNPKEAGFYFNRGNIYSEQKQYEKALADFNQAITLNPKEAVFYLERGTVHSKQGQYEKALSDYDKAIALNSKQAAFYNNRGNIYAEQKQYKEALTDFDQAIRLNPNDARAYYNRSSIFFEQKEYEKALADYNQAIILNPKEAGFYHNRGIVYFEQEKYEKALTDYNQAIELNPDEWTFYLARAACHAHQKNLNMAAQDFEKAGELNPDQKHFYFQVLENFKLTDQLEQTNIELERLNSELEKANTKQREFTREYNHWLGNHLFPHRLQKIAEELKNYPELKQQHLVLLNSAQQEELTRINAQLLRTRHLYAGDDKQSKQEFQRLILGDRDPSPDEARTFPEILNECLKLRISDLFQYHPLKKQWETFLVKNEKNAAQLQQDYQDQVLLGTMPVIDWIKANLMPEFEVTLNDDWQEMRVKKLNYAEAILRNILSELLLNLLRYSDLSHIKLHFTTQTHQELEYLTLDFYNTYQENKSVGSEVGLNALRETLKQINDDVDTLKIEDDKVSKFFHLTFGLRKTIFIRSEISKQRTKRLAKMLEAYISGD</sequence>
<feature type="repeat" description="TPR" evidence="3">
    <location>
        <begin position="298"/>
        <end position="331"/>
    </location>
</feature>
<reference evidence="5 6" key="1">
    <citation type="submission" date="2016-12" db="EMBL/GenBank/DDBJ databases">
        <title>Thioflexothrix psekupsii D3 genome sequencing and assembly.</title>
        <authorList>
            <person name="Fomenkov A."/>
            <person name="Vincze T."/>
            <person name="Grabovich M."/>
            <person name="Anton B.P."/>
            <person name="Dubinina G."/>
            <person name="Orlova M."/>
            <person name="Belousova E."/>
            <person name="Roberts R.J."/>
        </authorList>
    </citation>
    <scope>NUCLEOTIDE SEQUENCE [LARGE SCALE GENOMIC DNA]</scope>
    <source>
        <strain evidence="5">D3</strain>
    </source>
</reference>
<evidence type="ECO:0000256" key="2">
    <source>
        <dbReference type="ARBA" id="ARBA00022803"/>
    </source>
</evidence>
<dbReference type="PANTHER" id="PTHR44858">
    <property type="entry name" value="TETRATRICOPEPTIDE REPEAT PROTEIN 6"/>
    <property type="match status" value="1"/>
</dbReference>
<protein>
    <submittedName>
        <fullName evidence="5">Uncharacterized protein</fullName>
    </submittedName>
</protein>
<dbReference type="InterPro" id="IPR011990">
    <property type="entry name" value="TPR-like_helical_dom_sf"/>
</dbReference>
<comment type="caution">
    <text evidence="5">The sequence shown here is derived from an EMBL/GenBank/DDBJ whole genome shotgun (WGS) entry which is preliminary data.</text>
</comment>
<proteinExistence type="predicted"/>
<dbReference type="InterPro" id="IPR050498">
    <property type="entry name" value="Ycf3"/>
</dbReference>
<feature type="repeat" description="TPR" evidence="3">
    <location>
        <begin position="26"/>
        <end position="59"/>
    </location>
</feature>
<dbReference type="AlphaFoldDB" id="A0A251X4Y3"/>
<dbReference type="SMART" id="SM00028">
    <property type="entry name" value="TPR"/>
    <property type="match status" value="10"/>
</dbReference>
<feature type="repeat" description="TPR" evidence="3">
    <location>
        <begin position="60"/>
        <end position="93"/>
    </location>
</feature>
<gene>
    <name evidence="5" type="ORF">TPSD3_13905</name>
</gene>
<name>A0A251X4Y3_9GAMM</name>
<evidence type="ECO:0000256" key="1">
    <source>
        <dbReference type="ARBA" id="ARBA00022737"/>
    </source>
</evidence>
<dbReference type="EMBL" id="MSLT01000023">
    <property type="protein sequence ID" value="OUD12212.1"/>
    <property type="molecule type" value="Genomic_DNA"/>
</dbReference>
<feature type="repeat" description="TPR" evidence="3">
    <location>
        <begin position="332"/>
        <end position="365"/>
    </location>
</feature>
<evidence type="ECO:0000256" key="3">
    <source>
        <dbReference type="PROSITE-ProRule" id="PRU00339"/>
    </source>
</evidence>
<dbReference type="Proteomes" id="UP000194798">
    <property type="component" value="Unassembled WGS sequence"/>
</dbReference>
<keyword evidence="4" id="KW-0175">Coiled coil</keyword>
<feature type="coiled-coil region" evidence="4">
    <location>
        <begin position="375"/>
        <end position="409"/>
    </location>
</feature>
<feature type="repeat" description="TPR" evidence="3">
    <location>
        <begin position="264"/>
        <end position="297"/>
    </location>
</feature>